<evidence type="ECO:0000313" key="2">
    <source>
        <dbReference type="EMBL" id="MPC11807.1"/>
    </source>
</evidence>
<comment type="caution">
    <text evidence="2">The sequence shown here is derived from an EMBL/GenBank/DDBJ whole genome shotgun (WGS) entry which is preliminary data.</text>
</comment>
<gene>
    <name evidence="2" type="ORF">E2C01_004482</name>
</gene>
<feature type="region of interest" description="Disordered" evidence="1">
    <location>
        <begin position="1"/>
        <end position="134"/>
    </location>
</feature>
<sequence>MEGEEGGPPAEPLRRKAATEATINMSKRNATRMKRFKGTGDIPNHPNNTPQHQNHSNSTLTTLHNTKITPQHPNNTSQHQNHTKSPHNTMTISHNTFQHPNHPTTPQQHPTTPTSPHKTNISAGITTCQLLSPP</sequence>
<keyword evidence="3" id="KW-1185">Reference proteome</keyword>
<reference evidence="2 3" key="1">
    <citation type="submission" date="2019-05" db="EMBL/GenBank/DDBJ databases">
        <title>Another draft genome of Portunus trituberculatus and its Hox gene families provides insights of decapod evolution.</title>
        <authorList>
            <person name="Jeong J.-H."/>
            <person name="Song I."/>
            <person name="Kim S."/>
            <person name="Choi T."/>
            <person name="Kim D."/>
            <person name="Ryu S."/>
            <person name="Kim W."/>
        </authorList>
    </citation>
    <scope>NUCLEOTIDE SEQUENCE [LARGE SCALE GENOMIC DNA]</scope>
    <source>
        <tissue evidence="2">Muscle</tissue>
    </source>
</reference>
<feature type="compositionally biased region" description="Low complexity" evidence="1">
    <location>
        <begin position="43"/>
        <end position="58"/>
    </location>
</feature>
<feature type="compositionally biased region" description="Low complexity" evidence="1">
    <location>
        <begin position="94"/>
        <end position="120"/>
    </location>
</feature>
<dbReference type="Proteomes" id="UP000324222">
    <property type="component" value="Unassembled WGS sequence"/>
</dbReference>
<accession>A0A5B7CPW6</accession>
<proteinExistence type="predicted"/>
<feature type="compositionally biased region" description="Polar residues" evidence="1">
    <location>
        <begin position="59"/>
        <end position="80"/>
    </location>
</feature>
<evidence type="ECO:0000256" key="1">
    <source>
        <dbReference type="SAM" id="MobiDB-lite"/>
    </source>
</evidence>
<evidence type="ECO:0000313" key="3">
    <source>
        <dbReference type="Proteomes" id="UP000324222"/>
    </source>
</evidence>
<name>A0A5B7CPW6_PORTR</name>
<organism evidence="2 3">
    <name type="scientific">Portunus trituberculatus</name>
    <name type="common">Swimming crab</name>
    <name type="synonym">Neptunus trituberculatus</name>
    <dbReference type="NCBI Taxonomy" id="210409"/>
    <lineage>
        <taxon>Eukaryota</taxon>
        <taxon>Metazoa</taxon>
        <taxon>Ecdysozoa</taxon>
        <taxon>Arthropoda</taxon>
        <taxon>Crustacea</taxon>
        <taxon>Multicrustacea</taxon>
        <taxon>Malacostraca</taxon>
        <taxon>Eumalacostraca</taxon>
        <taxon>Eucarida</taxon>
        <taxon>Decapoda</taxon>
        <taxon>Pleocyemata</taxon>
        <taxon>Brachyura</taxon>
        <taxon>Eubrachyura</taxon>
        <taxon>Portunoidea</taxon>
        <taxon>Portunidae</taxon>
        <taxon>Portuninae</taxon>
        <taxon>Portunus</taxon>
    </lineage>
</organism>
<protein>
    <submittedName>
        <fullName evidence="2">Uncharacterized protein</fullName>
    </submittedName>
</protein>
<dbReference type="EMBL" id="VSRR010000182">
    <property type="protein sequence ID" value="MPC11807.1"/>
    <property type="molecule type" value="Genomic_DNA"/>
</dbReference>
<dbReference type="AlphaFoldDB" id="A0A5B7CPW6"/>
<feature type="compositionally biased region" description="Polar residues" evidence="1">
    <location>
        <begin position="121"/>
        <end position="134"/>
    </location>
</feature>